<feature type="region of interest" description="Disordered" evidence="1">
    <location>
        <begin position="230"/>
        <end position="348"/>
    </location>
</feature>
<sequence length="926" mass="105105">MSHDEESGNSIPYIDDTNTDDEINSSECQHSLSITEKYRNKNRSIEIKNQSSSDGLVCHSLGPIAPLAETEQTDSRLNSRCPQDEPMCPWTSRRDESRGSVTKLVVRGWNSTISIQSLDNRSLITLRRRGEKARHERDMHVRQERSKGKDAFVQSPNRSKEKSKKKRWKMLTKSLMSKSVRCDRRGIDERYPKYVLLKNEEEEDDRAVTEEKQKFRELYPKMVVLDDQKATGVENSDDKNHKASAKRSEFKLKRSFKNKTNPMSPQDERMTKSDRVAGNTSTKGKSDETLKNEWYNKQERLTRKTVSEKRRSFQVRKAPSRSKSVESIQRKGSETAFKGPRKSPSEDQALHEIEGVLSETVKFYPKQEEGGTTIEQICQVPFHQGFHQVPARFCNVPDHEPLGNSHSASDCLPLYDTCGRCRHSWEHTNKLVTENNYCTNAEYKLDENYDDQKDLDLQNLQFGILSTIFPSSVVVMKTCQKQENEHLTDRSPTEDKKILEALEVPLPVLPLKPNGPGEENPFQSKSLELIVTGEVPGGECCTSNELSSLSEETKTKTDDTETTKYLCFQEGESADESLTTTCTLKTDLTTPWEKKQDDGDDAPDDGDAPAPAPTAVSPDDDEKANGSLSLTKVGYRMYDNLTKLSLKRENEIGETETETERRISDESEMKNSPYNITLESNDNVIKISMPEKNFNFAIMNSGGPGIKIGLSKPETKEEEQGKKLARMGDLWHVDGDRRCRGAGDRKQKQGNHTCTKEYPKIQLAIADKKEVFLSIETNKCKKTKETEVEEKLTKEVNVGTDDLTLAGGEFCGNFDGNLNNLSPRKGQLLKHLKKKLESNEMKNYGPHNINKSVPNEFPEVFLVRKIEARPPPEVPLPPPDSSRSTGPFREYYCEECLATMRIVEDQNPSVKSMVDKFETIIQLESY</sequence>
<feature type="region of interest" description="Disordered" evidence="1">
    <location>
        <begin position="1"/>
        <end position="28"/>
    </location>
</feature>
<keyword evidence="3" id="KW-1185">Reference proteome</keyword>
<feature type="compositionally biased region" description="Basic and acidic residues" evidence="1">
    <location>
        <begin position="266"/>
        <end position="275"/>
    </location>
</feature>
<feature type="region of interest" description="Disordered" evidence="1">
    <location>
        <begin position="129"/>
        <end position="168"/>
    </location>
</feature>
<evidence type="ECO:0000313" key="2">
    <source>
        <dbReference type="EMBL" id="KAK6621860.1"/>
    </source>
</evidence>
<dbReference type="Proteomes" id="UP001359485">
    <property type="component" value="Unassembled WGS sequence"/>
</dbReference>
<feature type="compositionally biased region" description="Basic and acidic residues" evidence="1">
    <location>
        <begin position="284"/>
        <end position="311"/>
    </location>
</feature>
<feature type="compositionally biased region" description="Basic and acidic residues" evidence="1">
    <location>
        <begin position="236"/>
        <end position="252"/>
    </location>
</feature>
<gene>
    <name evidence="2" type="ORF">RUM44_001667</name>
</gene>
<dbReference type="EMBL" id="JAWJWF010000047">
    <property type="protein sequence ID" value="KAK6621860.1"/>
    <property type="molecule type" value="Genomic_DNA"/>
</dbReference>
<proteinExistence type="predicted"/>
<reference evidence="2 3" key="1">
    <citation type="submission" date="2023-09" db="EMBL/GenBank/DDBJ databases">
        <title>Genomes of two closely related lineages of the louse Polyplax serrata with different host specificities.</title>
        <authorList>
            <person name="Martinu J."/>
            <person name="Tarabai H."/>
            <person name="Stefka J."/>
            <person name="Hypsa V."/>
        </authorList>
    </citation>
    <scope>NUCLEOTIDE SEQUENCE [LARGE SCALE GENOMIC DNA]</scope>
    <source>
        <strain evidence="2">98ZLc_SE</strain>
    </source>
</reference>
<feature type="compositionally biased region" description="Basic and acidic residues" evidence="1">
    <location>
        <begin position="551"/>
        <end position="560"/>
    </location>
</feature>
<comment type="caution">
    <text evidence="2">The sequence shown here is derived from an EMBL/GenBank/DDBJ whole genome shotgun (WGS) entry which is preliminary data.</text>
</comment>
<evidence type="ECO:0000313" key="3">
    <source>
        <dbReference type="Proteomes" id="UP001359485"/>
    </source>
</evidence>
<protein>
    <submittedName>
        <fullName evidence="2">Uncharacterized protein</fullName>
    </submittedName>
</protein>
<feature type="compositionally biased region" description="Low complexity" evidence="1">
    <location>
        <begin position="541"/>
        <end position="550"/>
    </location>
</feature>
<name>A0ABR1AKT0_POLSC</name>
<feature type="compositionally biased region" description="Acidic residues" evidence="1">
    <location>
        <begin position="598"/>
        <end position="607"/>
    </location>
</feature>
<feature type="compositionally biased region" description="Basic and acidic residues" evidence="1">
    <location>
        <begin position="133"/>
        <end position="150"/>
    </location>
</feature>
<feature type="region of interest" description="Disordered" evidence="1">
    <location>
        <begin position="591"/>
        <end position="628"/>
    </location>
</feature>
<evidence type="ECO:0000256" key="1">
    <source>
        <dbReference type="SAM" id="MobiDB-lite"/>
    </source>
</evidence>
<feature type="region of interest" description="Disordered" evidence="1">
    <location>
        <begin position="541"/>
        <end position="560"/>
    </location>
</feature>
<accession>A0ABR1AKT0</accession>
<feature type="region of interest" description="Disordered" evidence="1">
    <location>
        <begin position="68"/>
        <end position="94"/>
    </location>
</feature>
<organism evidence="2 3">
    <name type="scientific">Polyplax serrata</name>
    <name type="common">Common mouse louse</name>
    <dbReference type="NCBI Taxonomy" id="468196"/>
    <lineage>
        <taxon>Eukaryota</taxon>
        <taxon>Metazoa</taxon>
        <taxon>Ecdysozoa</taxon>
        <taxon>Arthropoda</taxon>
        <taxon>Hexapoda</taxon>
        <taxon>Insecta</taxon>
        <taxon>Pterygota</taxon>
        <taxon>Neoptera</taxon>
        <taxon>Paraneoptera</taxon>
        <taxon>Psocodea</taxon>
        <taxon>Troctomorpha</taxon>
        <taxon>Phthiraptera</taxon>
        <taxon>Anoplura</taxon>
        <taxon>Polyplacidae</taxon>
        <taxon>Polyplax</taxon>
    </lineage>
</organism>